<dbReference type="PANTHER" id="PTHR31286">
    <property type="entry name" value="GLYCINE-RICH CELL WALL STRUCTURAL PROTEIN 1.8-LIKE"/>
    <property type="match status" value="1"/>
</dbReference>
<feature type="region of interest" description="Disordered" evidence="1">
    <location>
        <begin position="246"/>
        <end position="268"/>
    </location>
</feature>
<gene>
    <name evidence="3" type="primary">LOC130463681</name>
</gene>
<reference evidence="3" key="2">
    <citation type="submission" date="2025-08" db="UniProtKB">
        <authorList>
            <consortium name="RefSeq"/>
        </authorList>
    </citation>
    <scope>IDENTIFICATION</scope>
    <source>
        <tissue evidence="3">Leaf</tissue>
    </source>
</reference>
<sequence>MDLVALGKGFYALHGISQEIRCHILADGPWFVMGAHLWAQNWEPSFRPSEAKIDTGPVWVTLPELPLEFYEKSMLEDIGQQLGTVVKIDTHTLKGEARRFANICVLISKENTPARGIWLGKSYQKIQYSSGVWFCKHCNQFGHAHDTCPLGIPPTTTAHKVSQTNEDGRTGVWKVISKRGKEIRANPEKQENMLNKKWAPKETVQPPPTGKETHGESKEILSTVHEEFVPGEHIFNPFSILGSLESSDSEDEELPSPTPKRTRTPPPFAETTLYHCHHLTYTLEYLVIQG</sequence>
<dbReference type="Proteomes" id="UP000813463">
    <property type="component" value="Chromosome 6"/>
</dbReference>
<protein>
    <recommendedName>
        <fullName evidence="4">DUF4283 domain-containing protein</fullName>
    </recommendedName>
</protein>
<dbReference type="InterPro" id="IPR040256">
    <property type="entry name" value="At4g02000-like"/>
</dbReference>
<keyword evidence="2" id="KW-1185">Reference proteome</keyword>
<organism evidence="2 3">
    <name type="scientific">Spinacia oleracea</name>
    <name type="common">Spinach</name>
    <dbReference type="NCBI Taxonomy" id="3562"/>
    <lineage>
        <taxon>Eukaryota</taxon>
        <taxon>Viridiplantae</taxon>
        <taxon>Streptophyta</taxon>
        <taxon>Embryophyta</taxon>
        <taxon>Tracheophyta</taxon>
        <taxon>Spermatophyta</taxon>
        <taxon>Magnoliopsida</taxon>
        <taxon>eudicotyledons</taxon>
        <taxon>Gunneridae</taxon>
        <taxon>Pentapetalae</taxon>
        <taxon>Caryophyllales</taxon>
        <taxon>Chenopodiaceae</taxon>
        <taxon>Chenopodioideae</taxon>
        <taxon>Anserineae</taxon>
        <taxon>Spinacia</taxon>
    </lineage>
</organism>
<evidence type="ECO:0000313" key="3">
    <source>
        <dbReference type="RefSeq" id="XP_056688867.1"/>
    </source>
</evidence>
<accession>A0ABM3QZR0</accession>
<evidence type="ECO:0000313" key="2">
    <source>
        <dbReference type="Proteomes" id="UP000813463"/>
    </source>
</evidence>
<dbReference type="PANTHER" id="PTHR31286:SF99">
    <property type="entry name" value="DUF4283 DOMAIN-CONTAINING PROTEIN"/>
    <property type="match status" value="1"/>
</dbReference>
<dbReference type="GeneID" id="130463681"/>
<proteinExistence type="predicted"/>
<evidence type="ECO:0000256" key="1">
    <source>
        <dbReference type="SAM" id="MobiDB-lite"/>
    </source>
</evidence>
<reference evidence="2" key="1">
    <citation type="journal article" date="2021" name="Nat. Commun.">
        <title>Genomic analyses provide insights into spinach domestication and the genetic basis of agronomic traits.</title>
        <authorList>
            <person name="Cai X."/>
            <person name="Sun X."/>
            <person name="Xu C."/>
            <person name="Sun H."/>
            <person name="Wang X."/>
            <person name="Ge C."/>
            <person name="Zhang Z."/>
            <person name="Wang Q."/>
            <person name="Fei Z."/>
            <person name="Jiao C."/>
            <person name="Wang Q."/>
        </authorList>
    </citation>
    <scope>NUCLEOTIDE SEQUENCE [LARGE SCALE GENOMIC DNA]</scope>
    <source>
        <strain evidence="2">cv. Varoflay</strain>
    </source>
</reference>
<name>A0ABM3QZR0_SPIOL</name>
<evidence type="ECO:0008006" key="4">
    <source>
        <dbReference type="Google" id="ProtNLM"/>
    </source>
</evidence>
<feature type="region of interest" description="Disordered" evidence="1">
    <location>
        <begin position="185"/>
        <end position="218"/>
    </location>
</feature>
<dbReference type="RefSeq" id="XP_056688867.1">
    <property type="nucleotide sequence ID" value="XM_056832889.1"/>
</dbReference>